<dbReference type="Proteomes" id="UP000567885">
    <property type="component" value="Unassembled WGS sequence"/>
</dbReference>
<reference evidence="2 3" key="1">
    <citation type="submission" date="2020-05" db="EMBL/GenBank/DDBJ databases">
        <title>Identification and distribution of gene clusters putatively required for synthesis of sphingolipid metabolism inhibitors in phylogenetically diverse species of the filamentous fungus Fusarium.</title>
        <authorList>
            <person name="Kim H.-S."/>
            <person name="Busman M."/>
            <person name="Brown D.W."/>
            <person name="Divon H."/>
            <person name="Uhlig S."/>
            <person name="Proctor R.H."/>
        </authorList>
    </citation>
    <scope>NUCLEOTIDE SEQUENCE [LARGE SCALE GENOMIC DNA]</scope>
    <source>
        <strain evidence="2 3">NRRL 20693</strain>
    </source>
</reference>
<dbReference type="EMBL" id="JAAGWQ010000030">
    <property type="protein sequence ID" value="KAF5676810.1"/>
    <property type="molecule type" value="Genomic_DNA"/>
</dbReference>
<organism evidence="2 3">
    <name type="scientific">Fusarium heterosporum</name>
    <dbReference type="NCBI Taxonomy" id="42747"/>
    <lineage>
        <taxon>Eukaryota</taxon>
        <taxon>Fungi</taxon>
        <taxon>Dikarya</taxon>
        <taxon>Ascomycota</taxon>
        <taxon>Pezizomycotina</taxon>
        <taxon>Sordariomycetes</taxon>
        <taxon>Hypocreomycetidae</taxon>
        <taxon>Hypocreales</taxon>
        <taxon>Nectriaceae</taxon>
        <taxon>Fusarium</taxon>
        <taxon>Fusarium heterosporum species complex</taxon>
    </lineage>
</organism>
<accession>A0A8H5TR16</accession>
<feature type="region of interest" description="Disordered" evidence="1">
    <location>
        <begin position="1"/>
        <end position="37"/>
    </location>
</feature>
<gene>
    <name evidence="2" type="ORF">FHETE_2003</name>
</gene>
<comment type="caution">
    <text evidence="2">The sequence shown here is derived from an EMBL/GenBank/DDBJ whole genome shotgun (WGS) entry which is preliminary data.</text>
</comment>
<evidence type="ECO:0000313" key="2">
    <source>
        <dbReference type="EMBL" id="KAF5676810.1"/>
    </source>
</evidence>
<sequence length="251" mass="28235">MPEKRDISGVPGESISASKEPPPSYAQTQQPLRDDGLNTTDDLSVLVLDDTKVYSLFAPTRTLYEWSNSPYEAKSKVYGIEKIRYRVTDTGAGSTLTHGVDHIYDMNHDFLSLGNDITLTGKTSQKRTYKNATVSRGIGGGIRVDGLLKAETPLKDRLNQGRNNNVVWKDHLGHIIAVETRLQRDKDNKVVELPRLTIKAIIEEKLYDLLVTCWCASRWKEAEKDLKEPMNWEKFKRISSTATSKAPGIWG</sequence>
<evidence type="ECO:0000313" key="3">
    <source>
        <dbReference type="Proteomes" id="UP000567885"/>
    </source>
</evidence>
<dbReference type="AlphaFoldDB" id="A0A8H5TR16"/>
<dbReference type="OrthoDB" id="4196148at2759"/>
<evidence type="ECO:0000256" key="1">
    <source>
        <dbReference type="SAM" id="MobiDB-lite"/>
    </source>
</evidence>
<keyword evidence="3" id="KW-1185">Reference proteome</keyword>
<name>A0A8H5TR16_FUSHE</name>
<proteinExistence type="predicted"/>
<protein>
    <submittedName>
        <fullName evidence="2">Uncharacterized protein</fullName>
    </submittedName>
</protein>